<protein>
    <submittedName>
        <fullName evidence="2">Predicted protein</fullName>
    </submittedName>
</protein>
<dbReference type="RefSeq" id="XP_003063488.1">
    <property type="nucleotide sequence ID" value="XM_003063442.1"/>
</dbReference>
<dbReference type="OMA" id="RIAECAC"/>
<dbReference type="Gene3D" id="1.25.10.10">
    <property type="entry name" value="Leucine-rich Repeat Variant"/>
    <property type="match status" value="1"/>
</dbReference>
<dbReference type="AlphaFoldDB" id="C1N678"/>
<feature type="compositionally biased region" description="Acidic residues" evidence="1">
    <location>
        <begin position="367"/>
        <end position="379"/>
    </location>
</feature>
<dbReference type="SUPFAM" id="SSF48371">
    <property type="entry name" value="ARM repeat"/>
    <property type="match status" value="1"/>
</dbReference>
<dbReference type="Proteomes" id="UP000001876">
    <property type="component" value="Unassembled WGS sequence"/>
</dbReference>
<evidence type="ECO:0000313" key="3">
    <source>
        <dbReference type="Proteomes" id="UP000001876"/>
    </source>
</evidence>
<name>C1N678_MICPC</name>
<evidence type="ECO:0000256" key="1">
    <source>
        <dbReference type="SAM" id="MobiDB-lite"/>
    </source>
</evidence>
<dbReference type="KEGG" id="mpp:MICPUCDRAFT_53184"/>
<evidence type="ECO:0000313" key="2">
    <source>
        <dbReference type="EMBL" id="EEH52624.1"/>
    </source>
</evidence>
<gene>
    <name evidence="2" type="ORF">MICPUCDRAFT_53184</name>
</gene>
<dbReference type="InterPro" id="IPR016024">
    <property type="entry name" value="ARM-type_fold"/>
</dbReference>
<accession>C1N678</accession>
<dbReference type="EMBL" id="GG663748">
    <property type="protein sequence ID" value="EEH52624.1"/>
    <property type="molecule type" value="Genomic_DNA"/>
</dbReference>
<feature type="region of interest" description="Disordered" evidence="1">
    <location>
        <begin position="344"/>
        <end position="379"/>
    </location>
</feature>
<proteinExistence type="predicted"/>
<dbReference type="InterPro" id="IPR011989">
    <property type="entry name" value="ARM-like"/>
</dbReference>
<keyword evidence="3" id="KW-1185">Reference proteome</keyword>
<reference evidence="2 3" key="1">
    <citation type="journal article" date="2009" name="Science">
        <title>Green evolution and dynamic adaptations revealed by genomes of the marine picoeukaryotes Micromonas.</title>
        <authorList>
            <person name="Worden A.Z."/>
            <person name="Lee J.H."/>
            <person name="Mock T."/>
            <person name="Rouze P."/>
            <person name="Simmons M.P."/>
            <person name="Aerts A.L."/>
            <person name="Allen A.E."/>
            <person name="Cuvelier M.L."/>
            <person name="Derelle E."/>
            <person name="Everett M.V."/>
            <person name="Foulon E."/>
            <person name="Grimwood J."/>
            <person name="Gundlach H."/>
            <person name="Henrissat B."/>
            <person name="Napoli C."/>
            <person name="McDonald S.M."/>
            <person name="Parker M.S."/>
            <person name="Rombauts S."/>
            <person name="Salamov A."/>
            <person name="Von Dassow P."/>
            <person name="Badger J.H."/>
            <person name="Coutinho P.M."/>
            <person name="Demir E."/>
            <person name="Dubchak I."/>
            <person name="Gentemann C."/>
            <person name="Eikrem W."/>
            <person name="Gready J.E."/>
            <person name="John U."/>
            <person name="Lanier W."/>
            <person name="Lindquist E.A."/>
            <person name="Lucas S."/>
            <person name="Mayer K.F."/>
            <person name="Moreau H."/>
            <person name="Not F."/>
            <person name="Otillar R."/>
            <person name="Panaud O."/>
            <person name="Pangilinan J."/>
            <person name="Paulsen I."/>
            <person name="Piegu B."/>
            <person name="Poliakov A."/>
            <person name="Robbens S."/>
            <person name="Schmutz J."/>
            <person name="Toulza E."/>
            <person name="Wyss T."/>
            <person name="Zelensky A."/>
            <person name="Zhou K."/>
            <person name="Armbrust E.V."/>
            <person name="Bhattacharya D."/>
            <person name="Goodenough U.W."/>
            <person name="Van de Peer Y."/>
            <person name="Grigoriev I.V."/>
        </authorList>
    </citation>
    <scope>NUCLEOTIDE SEQUENCE [LARGE SCALE GENOMIC DNA]</scope>
    <source>
        <strain evidence="2 3">CCMP1545</strain>
    </source>
</reference>
<organism evidence="3">
    <name type="scientific">Micromonas pusilla (strain CCMP1545)</name>
    <name type="common">Picoplanktonic green alga</name>
    <dbReference type="NCBI Taxonomy" id="564608"/>
    <lineage>
        <taxon>Eukaryota</taxon>
        <taxon>Viridiplantae</taxon>
        <taxon>Chlorophyta</taxon>
        <taxon>Mamiellophyceae</taxon>
        <taxon>Mamiellales</taxon>
        <taxon>Mamiellaceae</taxon>
        <taxon>Micromonas</taxon>
    </lineage>
</organism>
<feature type="compositionally biased region" description="Basic and acidic residues" evidence="1">
    <location>
        <begin position="346"/>
        <end position="366"/>
    </location>
</feature>
<sequence>MPHYRPPGPRNPMVLASLIPPIADAEPALHVGSFPFTAGKFVHSLRSDDAEVVSTSCVDFVGVANKIIVPHTFLDAVGPLLDVLARRDDGSFRCDDEGFDVHVRAKAIVTLVCLMGCVEGVARRMIDMGVTGRLLRAARDEAEMETEKMREETNNALIQPPLVRTLLPRARLGSGLDVVALECLRALAADDAHARSMIEDDTRDDLLRFLLPRCVHGDVEYAPKSPSCPVRVAELSCDVASSLAACRTEPLLFQRTFHAAAGVTVFARALVAAPNDRVRMHALLALGVLAATPEKHEELVRVPLAPTAIHAATTSEKVEVRGLARDVWELLSCDKRVERFLNNALRTEKERERMEKAADGGGKEEGKEEGEEEESNSPS</sequence>
<dbReference type="GeneID" id="9688728"/>